<keyword evidence="2" id="KW-0732">Signal</keyword>
<gene>
    <name evidence="4" type="ORF">HHL09_02970</name>
</gene>
<proteinExistence type="predicted"/>
<evidence type="ECO:0000313" key="5">
    <source>
        <dbReference type="Proteomes" id="UP000501812"/>
    </source>
</evidence>
<feature type="chain" id="PRO_5032298986" evidence="2">
    <location>
        <begin position="22"/>
        <end position="264"/>
    </location>
</feature>
<dbReference type="Proteomes" id="UP000501812">
    <property type="component" value="Chromosome"/>
</dbReference>
<reference evidence="4 5" key="1">
    <citation type="submission" date="2020-04" db="EMBL/GenBank/DDBJ databases">
        <title>Luteolibacter sp. G-1-1-1 isolated from soil.</title>
        <authorList>
            <person name="Dahal R.H."/>
        </authorList>
    </citation>
    <scope>NUCLEOTIDE SEQUENCE [LARGE SCALE GENOMIC DNA]</scope>
    <source>
        <strain evidence="4 5">G-1-1-1</strain>
    </source>
</reference>
<feature type="domain" description="3-keto-alpha-glucoside-1,2-lyase/3-keto-2-hydroxy-glucal hydratase" evidence="3">
    <location>
        <begin position="67"/>
        <end position="256"/>
    </location>
</feature>
<dbReference type="AlphaFoldDB" id="A0A858RDH3"/>
<sequence length="264" mass="28555">MRAFRWTALAGCIAVGGMAQAGDEGFGKKPSTPDLPGTPWKVHDGTRPQPKVVETGGAVSVKAPADAKVLFDGKNVDAWEIDGKPATWPVKDGILTAAPGTLTSKEKFGPVQVHIEWQIPADRKVDGQGGGNSGIFLMGLYEVQILQSHGNKTYPDGTAGALYGQTPPLVNATAPQGEWQSYDILFQPPKMEGGKVTEPAWITVMQNGVVLHHARKLIGPTQYRQLAKYPDNHPETGPIALQFHGDPINFRNIWVRTIGDYDQE</sequence>
<evidence type="ECO:0000313" key="4">
    <source>
        <dbReference type="EMBL" id="QJE94782.1"/>
    </source>
</evidence>
<dbReference type="EMBL" id="CP051774">
    <property type="protein sequence ID" value="QJE94782.1"/>
    <property type="molecule type" value="Genomic_DNA"/>
</dbReference>
<keyword evidence="5" id="KW-1185">Reference proteome</keyword>
<evidence type="ECO:0000259" key="3">
    <source>
        <dbReference type="Pfam" id="PF06439"/>
    </source>
</evidence>
<dbReference type="KEGG" id="luo:HHL09_02970"/>
<protein>
    <submittedName>
        <fullName evidence="4">DUF1080 domain-containing protein</fullName>
    </submittedName>
</protein>
<dbReference type="RefSeq" id="WP_169453003.1">
    <property type="nucleotide sequence ID" value="NZ_CP051774.1"/>
</dbReference>
<dbReference type="Gene3D" id="2.60.120.560">
    <property type="entry name" value="Exo-inulinase, domain 1"/>
    <property type="match status" value="1"/>
</dbReference>
<accession>A0A858RDH3</accession>
<evidence type="ECO:0000256" key="1">
    <source>
        <dbReference type="SAM" id="MobiDB-lite"/>
    </source>
</evidence>
<feature type="region of interest" description="Disordered" evidence="1">
    <location>
        <begin position="23"/>
        <end position="47"/>
    </location>
</feature>
<dbReference type="GO" id="GO:0016787">
    <property type="term" value="F:hydrolase activity"/>
    <property type="evidence" value="ECO:0007669"/>
    <property type="project" value="InterPro"/>
</dbReference>
<evidence type="ECO:0000256" key="2">
    <source>
        <dbReference type="SAM" id="SignalP"/>
    </source>
</evidence>
<organism evidence="4 5">
    <name type="scientific">Luteolibacter luteus</name>
    <dbReference type="NCBI Taxonomy" id="2728835"/>
    <lineage>
        <taxon>Bacteria</taxon>
        <taxon>Pseudomonadati</taxon>
        <taxon>Verrucomicrobiota</taxon>
        <taxon>Verrucomicrobiia</taxon>
        <taxon>Verrucomicrobiales</taxon>
        <taxon>Verrucomicrobiaceae</taxon>
        <taxon>Luteolibacter</taxon>
    </lineage>
</organism>
<feature type="signal peptide" evidence="2">
    <location>
        <begin position="1"/>
        <end position="21"/>
    </location>
</feature>
<dbReference type="InterPro" id="IPR010496">
    <property type="entry name" value="AL/BT2_dom"/>
</dbReference>
<name>A0A858RDH3_9BACT</name>
<dbReference type="Pfam" id="PF06439">
    <property type="entry name" value="3keto-disac_hyd"/>
    <property type="match status" value="1"/>
</dbReference>